<keyword evidence="5" id="KW-1185">Reference proteome</keyword>
<dbReference type="OrthoDB" id="9807210at2"/>
<dbReference type="GO" id="GO:0016810">
    <property type="term" value="F:hydrolase activity, acting on carbon-nitrogen (but not peptide) bonds"/>
    <property type="evidence" value="ECO:0007669"/>
    <property type="project" value="InterPro"/>
</dbReference>
<dbReference type="Pfam" id="PF01979">
    <property type="entry name" value="Amidohydro_1"/>
    <property type="match status" value="1"/>
</dbReference>
<dbReference type="AlphaFoldDB" id="A0A0F5VJL7"/>
<reference evidence="4 5" key="1">
    <citation type="submission" date="2014-12" db="EMBL/GenBank/DDBJ databases">
        <title>Mercury Reductase activity and rhizosphere competence traits in the genome of root associated Photobacterium halotolerans MELD1.</title>
        <authorList>
            <person name="Mathew D.C."/>
            <person name="Huang C.-C."/>
        </authorList>
    </citation>
    <scope>NUCLEOTIDE SEQUENCE [LARGE SCALE GENOMIC DNA]</scope>
    <source>
        <strain evidence="4 5">MELD1</strain>
    </source>
</reference>
<dbReference type="NCBIfam" id="NF009059">
    <property type="entry name" value="PRK12393.1"/>
    <property type="match status" value="1"/>
</dbReference>
<dbReference type="InterPro" id="IPR032466">
    <property type="entry name" value="Metal_Hydrolase"/>
</dbReference>
<sequence>MNYLIKGACAIFGHDATASDIRIQQGYITEIGCQLSQLPGESCIQARDCVIYPGLVNSHHHIAQSILKGIPAGLNQPLGDWLASVPYRFWPQITPEIMYAAACLGFSELLRSGTTTCADHHYLYHATTSPELEAAVWQAAEDVGIRLVLCRGGATRQGSHKGMRSSPVEPESIAQCLTRLDQSRSRYHQPGGDAMRKLVVAPTSLVHSSSPADLRLLAEFARSHGLKMHSHLLEVHFDEVLAQQNYRMSAVDYAESCHWLGEDVWFAHLVQANERDIATLAGSRTGIAHCPTSNCRLGSGIAPVIRMAQAGMPISIGVDGSASSESGSMIQELNLTWLLHRAQQGAEATNLETVLKWGTEDGARLLGLDKVGKLAVGYAADLVIYDLRAPRFAGCHTPLLAPILCGEPVDIKYTFVQGRPVVNNGVPQLDPHQLASQARAAIQDLLRRVT</sequence>
<dbReference type="SUPFAM" id="SSF51338">
    <property type="entry name" value="Composite domain of metallo-dependent hydrolases"/>
    <property type="match status" value="1"/>
</dbReference>
<accession>A0A0F5VJL7</accession>
<dbReference type="STRING" id="265726.KY46_02575"/>
<proteinExistence type="inferred from homology"/>
<dbReference type="PATRIC" id="fig|265726.11.peg.553"/>
<dbReference type="Proteomes" id="UP000033633">
    <property type="component" value="Unassembled WGS sequence"/>
</dbReference>
<comment type="caution">
    <text evidence="4">The sequence shown here is derived from an EMBL/GenBank/DDBJ whole genome shotgun (WGS) entry which is preliminary data.</text>
</comment>
<dbReference type="PANTHER" id="PTHR43794:SF11">
    <property type="entry name" value="AMIDOHYDROLASE-RELATED DOMAIN-CONTAINING PROTEIN"/>
    <property type="match status" value="1"/>
</dbReference>
<dbReference type="SUPFAM" id="SSF51556">
    <property type="entry name" value="Metallo-dependent hydrolases"/>
    <property type="match status" value="1"/>
</dbReference>
<dbReference type="RefSeq" id="WP_046219022.1">
    <property type="nucleotide sequence ID" value="NZ_JWYV01000001.1"/>
</dbReference>
<dbReference type="PANTHER" id="PTHR43794">
    <property type="entry name" value="AMINOHYDROLASE SSNA-RELATED"/>
    <property type="match status" value="1"/>
</dbReference>
<dbReference type="EMBL" id="JWYV01000001">
    <property type="protein sequence ID" value="KKD01695.1"/>
    <property type="molecule type" value="Genomic_DNA"/>
</dbReference>
<name>A0A0F5VJL7_9GAMM</name>
<dbReference type="Gene3D" id="2.30.40.10">
    <property type="entry name" value="Urease, subunit C, domain 1"/>
    <property type="match status" value="1"/>
</dbReference>
<keyword evidence="2 4" id="KW-0378">Hydrolase</keyword>
<comment type="similarity">
    <text evidence="1">Belongs to the metallo-dependent hydrolases superfamily. ATZ/TRZ family.</text>
</comment>
<feature type="domain" description="Amidohydrolase-related" evidence="3">
    <location>
        <begin position="50"/>
        <end position="421"/>
    </location>
</feature>
<organism evidence="4 5">
    <name type="scientific">Photobacterium halotolerans</name>
    <dbReference type="NCBI Taxonomy" id="265726"/>
    <lineage>
        <taxon>Bacteria</taxon>
        <taxon>Pseudomonadati</taxon>
        <taxon>Pseudomonadota</taxon>
        <taxon>Gammaproteobacteria</taxon>
        <taxon>Vibrionales</taxon>
        <taxon>Vibrionaceae</taxon>
        <taxon>Photobacterium</taxon>
    </lineage>
</organism>
<evidence type="ECO:0000256" key="2">
    <source>
        <dbReference type="ARBA" id="ARBA00022801"/>
    </source>
</evidence>
<evidence type="ECO:0000313" key="5">
    <source>
        <dbReference type="Proteomes" id="UP000033633"/>
    </source>
</evidence>
<evidence type="ECO:0000259" key="3">
    <source>
        <dbReference type="Pfam" id="PF01979"/>
    </source>
</evidence>
<dbReference type="Gene3D" id="3.20.20.140">
    <property type="entry name" value="Metal-dependent hydrolases"/>
    <property type="match status" value="1"/>
</dbReference>
<gene>
    <name evidence="4" type="ORF">KY46_02575</name>
</gene>
<dbReference type="InterPro" id="IPR011059">
    <property type="entry name" value="Metal-dep_hydrolase_composite"/>
</dbReference>
<dbReference type="InterPro" id="IPR050287">
    <property type="entry name" value="MTA/SAH_deaminase"/>
</dbReference>
<evidence type="ECO:0000256" key="1">
    <source>
        <dbReference type="ARBA" id="ARBA00006745"/>
    </source>
</evidence>
<protein>
    <submittedName>
        <fullName evidence="4">Amidohydrolase</fullName>
    </submittedName>
</protein>
<evidence type="ECO:0000313" key="4">
    <source>
        <dbReference type="EMBL" id="KKD01695.1"/>
    </source>
</evidence>
<dbReference type="CDD" id="cd01298">
    <property type="entry name" value="ATZ_TRZ_like"/>
    <property type="match status" value="1"/>
</dbReference>
<dbReference type="InterPro" id="IPR006680">
    <property type="entry name" value="Amidohydro-rel"/>
</dbReference>